<feature type="region of interest" description="Disordered" evidence="1">
    <location>
        <begin position="83"/>
        <end position="108"/>
    </location>
</feature>
<organism evidence="2 3">
    <name type="scientific">Aspergillus sergii</name>
    <dbReference type="NCBI Taxonomy" id="1034303"/>
    <lineage>
        <taxon>Eukaryota</taxon>
        <taxon>Fungi</taxon>
        <taxon>Dikarya</taxon>
        <taxon>Ascomycota</taxon>
        <taxon>Pezizomycotina</taxon>
        <taxon>Eurotiomycetes</taxon>
        <taxon>Eurotiomycetidae</taxon>
        <taxon>Eurotiales</taxon>
        <taxon>Aspergillaceae</taxon>
        <taxon>Aspergillus</taxon>
        <taxon>Aspergillus subgen. Circumdati</taxon>
    </lineage>
</organism>
<dbReference type="EMBL" id="ML741796">
    <property type="protein sequence ID" value="KAE8326872.1"/>
    <property type="molecule type" value="Genomic_DNA"/>
</dbReference>
<feature type="compositionally biased region" description="Polar residues" evidence="1">
    <location>
        <begin position="92"/>
        <end position="108"/>
    </location>
</feature>
<evidence type="ECO:0000256" key="1">
    <source>
        <dbReference type="SAM" id="MobiDB-lite"/>
    </source>
</evidence>
<proteinExistence type="predicted"/>
<protein>
    <submittedName>
        <fullName evidence="2">Uncharacterized protein</fullName>
    </submittedName>
</protein>
<keyword evidence="3" id="KW-1185">Reference proteome</keyword>
<evidence type="ECO:0000313" key="3">
    <source>
        <dbReference type="Proteomes" id="UP000325945"/>
    </source>
</evidence>
<reference evidence="3" key="1">
    <citation type="submission" date="2019-04" db="EMBL/GenBank/DDBJ databases">
        <title>Friends and foes A comparative genomics studyof 23 Aspergillus species from section Flavi.</title>
        <authorList>
            <consortium name="DOE Joint Genome Institute"/>
            <person name="Kjaerbolling I."/>
            <person name="Vesth T."/>
            <person name="Frisvad J.C."/>
            <person name="Nybo J.L."/>
            <person name="Theobald S."/>
            <person name="Kildgaard S."/>
            <person name="Isbrandt T."/>
            <person name="Kuo A."/>
            <person name="Sato A."/>
            <person name="Lyhne E.K."/>
            <person name="Kogle M.E."/>
            <person name="Wiebenga A."/>
            <person name="Kun R.S."/>
            <person name="Lubbers R.J."/>
            <person name="Makela M.R."/>
            <person name="Barry K."/>
            <person name="Chovatia M."/>
            <person name="Clum A."/>
            <person name="Daum C."/>
            <person name="Haridas S."/>
            <person name="He G."/>
            <person name="LaButti K."/>
            <person name="Lipzen A."/>
            <person name="Mondo S."/>
            <person name="Riley R."/>
            <person name="Salamov A."/>
            <person name="Simmons B.A."/>
            <person name="Magnuson J.K."/>
            <person name="Henrissat B."/>
            <person name="Mortensen U.H."/>
            <person name="Larsen T.O."/>
            <person name="Devries R.P."/>
            <person name="Grigoriev I.V."/>
            <person name="Machida M."/>
            <person name="Baker S.E."/>
            <person name="Andersen M.R."/>
        </authorList>
    </citation>
    <scope>NUCLEOTIDE SEQUENCE [LARGE SCALE GENOMIC DNA]</scope>
    <source>
        <strain evidence="3">CBS 130017</strain>
    </source>
</reference>
<name>A0A5N6X1U1_9EURO</name>
<gene>
    <name evidence="2" type="ORF">BDV39DRAFT_176337</name>
</gene>
<evidence type="ECO:0000313" key="2">
    <source>
        <dbReference type="EMBL" id="KAE8326872.1"/>
    </source>
</evidence>
<sequence length="172" mass="19137">MLTPQPFSNAHQGAGTNPMVEHVLRAEIIPRLKGIGTDAPTNGRGLFPPSISGAGMTNCTTRSRTLHVMESLINEEMTLLRSRRQDAETVDGSKSPSFQSPGSKTTFRSLTRRTHRIAATVRHWESPHGDHVWKRMMPKAPRLRYIHHSRYNHRTRSQTSAASVMMIGGGSD</sequence>
<accession>A0A5N6X1U1</accession>
<dbReference type="Proteomes" id="UP000325945">
    <property type="component" value="Unassembled WGS sequence"/>
</dbReference>
<dbReference type="AlphaFoldDB" id="A0A5N6X1U1"/>